<dbReference type="Pfam" id="PF03129">
    <property type="entry name" value="HGTP_anticodon"/>
    <property type="match status" value="1"/>
</dbReference>
<proteinExistence type="inferred from homology"/>
<dbReference type="GO" id="GO:0004821">
    <property type="term" value="F:histidine-tRNA ligase activity"/>
    <property type="evidence" value="ECO:0007669"/>
    <property type="project" value="UniProtKB-EC"/>
</dbReference>
<comment type="caution">
    <text evidence="16">The sequence shown here is derived from an EMBL/GenBank/DDBJ whole genome shotgun (WGS) entry which is preliminary data.</text>
</comment>
<evidence type="ECO:0000256" key="8">
    <source>
        <dbReference type="ARBA" id="ARBA00022917"/>
    </source>
</evidence>
<dbReference type="Proteomes" id="UP000189513">
    <property type="component" value="Unassembled WGS sequence"/>
</dbReference>
<dbReference type="PANTHER" id="PTHR11476:SF7">
    <property type="entry name" value="HISTIDINE--TRNA LIGASE"/>
    <property type="match status" value="1"/>
</dbReference>
<reference evidence="17" key="1">
    <citation type="journal article" date="2017" name="Genome Announc.">
        <title>Genome sequences of Cyberlindnera fabianii 65, Pichia kudriavzevii 129, and Saccharomyces cerevisiae 131 isolated from fermented masau fruits in Zimbabwe.</title>
        <authorList>
            <person name="van Rijswijck I.M.H."/>
            <person name="Derks M.F.L."/>
            <person name="Abee T."/>
            <person name="de Ridder D."/>
            <person name="Smid E.J."/>
        </authorList>
    </citation>
    <scope>NUCLEOTIDE SEQUENCE [LARGE SCALE GENOMIC DNA]</scope>
    <source>
        <strain evidence="17">65</strain>
    </source>
</reference>
<dbReference type="Gene3D" id="3.40.50.800">
    <property type="entry name" value="Anticodon-binding domain"/>
    <property type="match status" value="1"/>
</dbReference>
<dbReference type="InterPro" id="IPR004154">
    <property type="entry name" value="Anticodon-bd"/>
</dbReference>
<dbReference type="GO" id="GO:0003723">
    <property type="term" value="F:RNA binding"/>
    <property type="evidence" value="ECO:0007669"/>
    <property type="project" value="TreeGrafter"/>
</dbReference>
<evidence type="ECO:0000256" key="4">
    <source>
        <dbReference type="ARBA" id="ARBA00022490"/>
    </source>
</evidence>
<dbReference type="FunFam" id="3.40.50.800:FF:000015">
    <property type="entry name" value="Histidyl-tRNA synthetase, mitochondrial"/>
    <property type="match status" value="1"/>
</dbReference>
<dbReference type="PROSITE" id="PS50862">
    <property type="entry name" value="AA_TRNA_LIGASE_II"/>
    <property type="match status" value="1"/>
</dbReference>
<evidence type="ECO:0000256" key="11">
    <source>
        <dbReference type="ARBA" id="ARBA00047639"/>
    </source>
</evidence>
<dbReference type="EMBL" id="MPUK01000002">
    <property type="protein sequence ID" value="ONH68549.1"/>
    <property type="molecule type" value="Genomic_DNA"/>
</dbReference>
<evidence type="ECO:0000256" key="1">
    <source>
        <dbReference type="ARBA" id="ARBA00004496"/>
    </source>
</evidence>
<organism evidence="16 17">
    <name type="scientific">Cyberlindnera fabianii</name>
    <name type="common">Yeast</name>
    <name type="synonym">Hansenula fabianii</name>
    <dbReference type="NCBI Taxonomy" id="36022"/>
    <lineage>
        <taxon>Eukaryota</taxon>
        <taxon>Fungi</taxon>
        <taxon>Dikarya</taxon>
        <taxon>Ascomycota</taxon>
        <taxon>Saccharomycotina</taxon>
        <taxon>Saccharomycetes</taxon>
        <taxon>Phaffomycetales</taxon>
        <taxon>Phaffomycetaceae</taxon>
        <taxon>Cyberlindnera</taxon>
    </lineage>
</organism>
<dbReference type="SUPFAM" id="SSF52954">
    <property type="entry name" value="Class II aaRS ABD-related"/>
    <property type="match status" value="1"/>
</dbReference>
<dbReference type="FunFam" id="3.30.930.10:FF:000021">
    <property type="entry name" value="Probable histidine--tRNA ligase, mitochondrial"/>
    <property type="match status" value="1"/>
</dbReference>
<keyword evidence="17" id="KW-1185">Reference proteome</keyword>
<dbReference type="InterPro" id="IPR045864">
    <property type="entry name" value="aa-tRNA-synth_II/BPL/LPL"/>
</dbReference>
<accession>A0A1V2L9H4</accession>
<evidence type="ECO:0000256" key="10">
    <source>
        <dbReference type="ARBA" id="ARBA00030619"/>
    </source>
</evidence>
<feature type="region of interest" description="Disordered" evidence="14">
    <location>
        <begin position="1"/>
        <end position="38"/>
    </location>
</feature>
<evidence type="ECO:0000256" key="6">
    <source>
        <dbReference type="ARBA" id="ARBA00022741"/>
    </source>
</evidence>
<dbReference type="Pfam" id="PF13393">
    <property type="entry name" value="tRNA-synt_His"/>
    <property type="match status" value="1"/>
</dbReference>
<dbReference type="PANTHER" id="PTHR11476">
    <property type="entry name" value="HISTIDYL-TRNA SYNTHETASE"/>
    <property type="match status" value="1"/>
</dbReference>
<sequence>MSSTDATSPAAQAAAAAAAPAAPKPQGKKKEKQHQFQLKVPKGTKDWADKDMVIREAIFSSLSKLFKRHGGVTIDTPVFELREILAGKYGEDSKLIYNLEDQGGELTSLRYDLTVPFARYVAMNNIQNIKRYHIAKVYRRDQPAMTKGRMREFYQCDFDVAGAYDTMVADAECLAVTVEGVTGLGIKDFKIKLNHRKILDGIFKVSGVADEDVRKISSAVDKLDKAPWETVKKEITVEKGQTEETANKIGEYVKLKGTLPEIIETLKGKEELMANADAAKALEEMSILLQYTEAFDITKYISFDMSLARGLDYYTGLIYEVVTEASAPPTNAEELKKKKKSEEEDASEYVGVGSIAAGGRYDNLVNMFASATGKKSVSIPCVGISFGVERLFSLIKARESANAQSAIKATATQVFVMAFGGGADWKGYLPERMKVTKSLWDAGIEAEYVYKAKANPRKQFEAAEKSGASVAVILGKEEYAEGNVRVKRLGPEFAEDDGELVAVNDVVKKVQEKLEEVKSSVGGVDEVTRLLQDIDEAVDQLANTDVIEVEASPDMILLDQLNTSRPGTKTDKRYKKQKALMKTLDSDAAKTRSLTEFLMKEAKRELFHYANHDELEMEDGSRIKDSDLERGMEFEMKRLALAEWDVSNERYKRFEVLLKVLENLNNIPDQKLDVPIELLANVFELSQYLEDENLKFRARLLTGQMIYDTKRVEFDPINESMYIEALMEFNYYQEAERLLVKRAENVNQRWWYELLIVNYIDQKKLNKAEDLVNTIHERFGEYLDTRIYLLFINSYLASKNVQRTEWWTMKLQDQVAQKGFLIGESEEPGLGASEEETLAFLNREDPPRKDDFLSVITAYLKSDVMTDKATDLTTFFLSQPGVEHEDVALKLIELRYQYKTKILPFLSKLTDRSAATTLSSIFDEVRSITPIEAEQSDLMEDFFLAAAKTGNVLKITEEMKRVTESGNKLTGKHFYSLISALLKSGREEEAYTVLGNLELSQARLSESPEQSSQFIIPPVNTYHYIPFVSHYGRSRRITDLQSIMDRFHEVHGVYNPALLTQLVSTLSRNKEYTSVMQVIASIVMHDLHKMSSDSDGDYTRLYSAIWYALKDIAYAAIEEPSLRQNAEYPDYRVVFLKMIQDRVAPSPDDYAVIVRAFSVNKDYYPIPCVLQYMGKVHRVTPTAALMKSVANLEKKKGIIQEAMVPREVSMSYRQVLDEMESKRRGKKSMDPFAAAAAAAADEDEAMAVVERKDSVNSELLWRVALAKVLDVLEKANADEEYLKRVHEEFGLVYDMNAVFAPEK</sequence>
<name>A0A1V2L9H4_CYBFA</name>
<dbReference type="NCBIfam" id="TIGR00442">
    <property type="entry name" value="hisS"/>
    <property type="match status" value="1"/>
</dbReference>
<comment type="catalytic activity">
    <reaction evidence="11">
        <text>tRNA(His) + L-histidine + ATP = L-histidyl-tRNA(His) + AMP + diphosphate + H(+)</text>
        <dbReference type="Rhea" id="RHEA:17313"/>
        <dbReference type="Rhea" id="RHEA-COMP:9665"/>
        <dbReference type="Rhea" id="RHEA-COMP:9689"/>
        <dbReference type="ChEBI" id="CHEBI:15378"/>
        <dbReference type="ChEBI" id="CHEBI:30616"/>
        <dbReference type="ChEBI" id="CHEBI:33019"/>
        <dbReference type="ChEBI" id="CHEBI:57595"/>
        <dbReference type="ChEBI" id="CHEBI:78442"/>
        <dbReference type="ChEBI" id="CHEBI:78527"/>
        <dbReference type="ChEBI" id="CHEBI:456215"/>
        <dbReference type="EC" id="6.1.1.21"/>
    </reaction>
</comment>
<dbReference type="GO" id="GO:0005524">
    <property type="term" value="F:ATP binding"/>
    <property type="evidence" value="ECO:0007669"/>
    <property type="project" value="UniProtKB-KW"/>
</dbReference>
<dbReference type="Gene3D" id="3.30.930.10">
    <property type="entry name" value="Bira Bifunctional Protein, Domain 2"/>
    <property type="match status" value="1"/>
</dbReference>
<dbReference type="HAMAP" id="MF_00127">
    <property type="entry name" value="His_tRNA_synth"/>
    <property type="match status" value="1"/>
</dbReference>
<dbReference type="VEuPathDB" id="FungiDB:BON22_1390"/>
<evidence type="ECO:0000313" key="16">
    <source>
        <dbReference type="EMBL" id="ONH68549.1"/>
    </source>
</evidence>
<evidence type="ECO:0000313" key="17">
    <source>
        <dbReference type="Proteomes" id="UP000189513"/>
    </source>
</evidence>
<gene>
    <name evidence="16" type="ORF">BON22_1390</name>
</gene>
<keyword evidence="7" id="KW-0067">ATP-binding</keyword>
<dbReference type="EC" id="6.1.1.21" evidence="3"/>
<dbReference type="CDD" id="cd00773">
    <property type="entry name" value="HisRS-like_core"/>
    <property type="match status" value="1"/>
</dbReference>
<dbReference type="GO" id="GO:0005739">
    <property type="term" value="C:mitochondrion"/>
    <property type="evidence" value="ECO:0007669"/>
    <property type="project" value="UniProtKB-ARBA"/>
</dbReference>
<keyword evidence="5 16" id="KW-0436">Ligase</keyword>
<evidence type="ECO:0000256" key="7">
    <source>
        <dbReference type="ARBA" id="ARBA00022840"/>
    </source>
</evidence>
<dbReference type="SUPFAM" id="SSF55681">
    <property type="entry name" value="Class II aaRS and biotin synthetases"/>
    <property type="match status" value="1"/>
</dbReference>
<protein>
    <recommendedName>
        <fullName evidence="13">Histidine--tRNA ligase, mitochondrial</fullName>
        <ecNumber evidence="3">6.1.1.21</ecNumber>
    </recommendedName>
    <alternativeName>
        <fullName evidence="10">Histidyl-tRNA synthetase</fullName>
    </alternativeName>
</protein>
<feature type="domain" description="Aminoacyl-transfer RNA synthetases class-II family profile" evidence="15">
    <location>
        <begin position="28"/>
        <end position="430"/>
    </location>
</feature>
<evidence type="ECO:0000256" key="5">
    <source>
        <dbReference type="ARBA" id="ARBA00022598"/>
    </source>
</evidence>
<dbReference type="GO" id="GO:0032543">
    <property type="term" value="P:mitochondrial translation"/>
    <property type="evidence" value="ECO:0007669"/>
    <property type="project" value="TreeGrafter"/>
</dbReference>
<evidence type="ECO:0000256" key="9">
    <source>
        <dbReference type="ARBA" id="ARBA00023146"/>
    </source>
</evidence>
<comment type="subcellular location">
    <subcellularLocation>
        <location evidence="1">Cytoplasm</location>
    </subcellularLocation>
</comment>
<evidence type="ECO:0000256" key="2">
    <source>
        <dbReference type="ARBA" id="ARBA00008226"/>
    </source>
</evidence>
<dbReference type="CDD" id="cd00859">
    <property type="entry name" value="HisRS_anticodon"/>
    <property type="match status" value="1"/>
</dbReference>
<evidence type="ECO:0000256" key="3">
    <source>
        <dbReference type="ARBA" id="ARBA00012815"/>
    </source>
</evidence>
<dbReference type="InterPro" id="IPR033656">
    <property type="entry name" value="HisRS_anticodon"/>
</dbReference>
<evidence type="ECO:0000256" key="14">
    <source>
        <dbReference type="SAM" id="MobiDB-lite"/>
    </source>
</evidence>
<evidence type="ECO:0000256" key="13">
    <source>
        <dbReference type="ARBA" id="ARBA00067413"/>
    </source>
</evidence>
<dbReference type="GO" id="GO:0006427">
    <property type="term" value="P:histidyl-tRNA aminoacylation"/>
    <property type="evidence" value="ECO:0007669"/>
    <property type="project" value="InterPro"/>
</dbReference>
<comment type="function">
    <text evidence="12">Catalyzes the aminoacylation of histidyl-tRNA in both the cytoplasm and the mitochondrion.</text>
</comment>
<keyword evidence="9" id="KW-0030">Aminoacyl-tRNA synthetase</keyword>
<dbReference type="InterPro" id="IPR041715">
    <property type="entry name" value="HisRS-like_core"/>
</dbReference>
<dbReference type="InterPro" id="IPR015807">
    <property type="entry name" value="His-tRNA-ligase"/>
</dbReference>
<dbReference type="STRING" id="36022.A0A1V2L9H4"/>
<keyword evidence="6" id="KW-0547">Nucleotide-binding</keyword>
<evidence type="ECO:0000259" key="15">
    <source>
        <dbReference type="PROSITE" id="PS50862"/>
    </source>
</evidence>
<dbReference type="GO" id="GO:0005829">
    <property type="term" value="C:cytosol"/>
    <property type="evidence" value="ECO:0007669"/>
    <property type="project" value="TreeGrafter"/>
</dbReference>
<comment type="similarity">
    <text evidence="2">Belongs to the class-II aminoacyl-tRNA synthetase family.</text>
</comment>
<evidence type="ECO:0000256" key="12">
    <source>
        <dbReference type="ARBA" id="ARBA00058343"/>
    </source>
</evidence>
<feature type="compositionally biased region" description="Low complexity" evidence="14">
    <location>
        <begin position="9"/>
        <end position="25"/>
    </location>
</feature>
<keyword evidence="4" id="KW-0963">Cytoplasm</keyword>
<dbReference type="InterPro" id="IPR036621">
    <property type="entry name" value="Anticodon-bd_dom_sf"/>
</dbReference>
<dbReference type="InterPro" id="IPR006195">
    <property type="entry name" value="aa-tRNA-synth_II"/>
</dbReference>
<keyword evidence="8" id="KW-0648">Protein biosynthesis</keyword>